<protein>
    <submittedName>
        <fullName evidence="2">Uncharacterized protein</fullName>
    </submittedName>
</protein>
<feature type="region of interest" description="Disordered" evidence="1">
    <location>
        <begin position="111"/>
        <end position="141"/>
    </location>
</feature>
<sequence>MEVIKLQNVTFTKIEKDPIPFLGIDSKHCENSENWEEVAQDSMNEAAEKERNFAIADGRISKTGVPIIDVVADGCIPRDHIKKTILLYQEQQLSLEKEQCLRGIRESASDVHASTGLSPHSAPASPLPPRGVRPYLSRRVL</sequence>
<keyword evidence="3" id="KW-1185">Reference proteome</keyword>
<reference evidence="2" key="2">
    <citation type="submission" date="2022-10" db="EMBL/GenBank/DDBJ databases">
        <authorList>
            <consortium name="ENA_rothamsted_submissions"/>
            <consortium name="culmorum"/>
            <person name="King R."/>
        </authorList>
    </citation>
    <scope>NUCLEOTIDE SEQUENCE</scope>
</reference>
<dbReference type="OrthoDB" id="6781756at2759"/>
<evidence type="ECO:0000313" key="3">
    <source>
        <dbReference type="Proteomes" id="UP001153714"/>
    </source>
</evidence>
<dbReference type="AlphaFoldDB" id="A0A9N9N440"/>
<evidence type="ECO:0000256" key="1">
    <source>
        <dbReference type="SAM" id="MobiDB-lite"/>
    </source>
</evidence>
<dbReference type="Proteomes" id="UP001153714">
    <property type="component" value="Chromosome 1"/>
</dbReference>
<evidence type="ECO:0000313" key="2">
    <source>
        <dbReference type="EMBL" id="CAG9782317.1"/>
    </source>
</evidence>
<name>A0A9N9N440_9NEOP</name>
<organism evidence="2 3">
    <name type="scientific">Diatraea saccharalis</name>
    <name type="common">sugarcane borer</name>
    <dbReference type="NCBI Taxonomy" id="40085"/>
    <lineage>
        <taxon>Eukaryota</taxon>
        <taxon>Metazoa</taxon>
        <taxon>Ecdysozoa</taxon>
        <taxon>Arthropoda</taxon>
        <taxon>Hexapoda</taxon>
        <taxon>Insecta</taxon>
        <taxon>Pterygota</taxon>
        <taxon>Neoptera</taxon>
        <taxon>Endopterygota</taxon>
        <taxon>Lepidoptera</taxon>
        <taxon>Glossata</taxon>
        <taxon>Ditrysia</taxon>
        <taxon>Pyraloidea</taxon>
        <taxon>Crambidae</taxon>
        <taxon>Crambinae</taxon>
        <taxon>Diatraea</taxon>
    </lineage>
</organism>
<proteinExistence type="predicted"/>
<reference evidence="2" key="1">
    <citation type="submission" date="2021-12" db="EMBL/GenBank/DDBJ databases">
        <authorList>
            <person name="King R."/>
        </authorList>
    </citation>
    <scope>NUCLEOTIDE SEQUENCE</scope>
</reference>
<accession>A0A9N9N440</accession>
<gene>
    <name evidence="2" type="ORF">DIATSA_LOCUS589</name>
</gene>
<dbReference type="EMBL" id="OU893332">
    <property type="protein sequence ID" value="CAG9782317.1"/>
    <property type="molecule type" value="Genomic_DNA"/>
</dbReference>